<feature type="compositionally biased region" description="Basic and acidic residues" evidence="1">
    <location>
        <begin position="91"/>
        <end position="107"/>
    </location>
</feature>
<evidence type="ECO:0000256" key="1">
    <source>
        <dbReference type="SAM" id="MobiDB-lite"/>
    </source>
</evidence>
<dbReference type="SUPFAM" id="SSF56935">
    <property type="entry name" value="Porins"/>
    <property type="match status" value="1"/>
</dbReference>
<evidence type="ECO:0000313" key="2">
    <source>
        <dbReference type="EMBL" id="SFT36526.1"/>
    </source>
</evidence>
<dbReference type="InterPro" id="IPR023614">
    <property type="entry name" value="Porin_dom_sf"/>
</dbReference>
<gene>
    <name evidence="2" type="ORF">SAMN04487956_10293</name>
</gene>
<evidence type="ECO:0008006" key="4">
    <source>
        <dbReference type="Google" id="ProtNLM"/>
    </source>
</evidence>
<organism evidence="2 3">
    <name type="scientific">Halomonas saccharevitans</name>
    <dbReference type="NCBI Taxonomy" id="416872"/>
    <lineage>
        <taxon>Bacteria</taxon>
        <taxon>Pseudomonadati</taxon>
        <taxon>Pseudomonadota</taxon>
        <taxon>Gammaproteobacteria</taxon>
        <taxon>Oceanospirillales</taxon>
        <taxon>Halomonadaceae</taxon>
        <taxon>Halomonas</taxon>
    </lineage>
</organism>
<dbReference type="OrthoDB" id="9788733at2"/>
<protein>
    <recommendedName>
        <fullName evidence="4">TonB-dependent receptor</fullName>
    </recommendedName>
</protein>
<accession>A0A1I6XEB0</accession>
<dbReference type="Proteomes" id="UP000199594">
    <property type="component" value="Unassembled WGS sequence"/>
</dbReference>
<sequence>MSRRPFHLLTPLAATLLMGTAAQGQEHGAHQHDHEAHGHAHETHRHDRGHDNDRADAGLADRRLSAALTVEGIYHNRVSGDEGSPAGFGHGEGHDEGHEDHDAHGHEHGLDEGFNLGHSELMLRGQTSLFEGQAVVSLTEDDVSLEEAFVATRALPHDLRIKAGRFLSEIGHVNSRHPHAWDFIERPLVNEYLFGDHGLREDGVQLTWSPSPHTTLGTEWLQGDGEPLSRFDEGGSEARDSGPRLVTIFAKQRAALGDGQTLDYGASAGVNRQYVRLDDHGEHAHSLEGDGWFAGLDARYHYRSGRHGGRGDWTLGAEYFYTERDLTERVEHHHAWETRDDFTEQQDGAYVEAIYGVAPHWELGVRSEALGLTNETVHVHPSELESVDASYRHSGQATWRFRDHAFLRAQLSHEDFAGQDESWVAMLQFNATFGHQAGHAH</sequence>
<dbReference type="Gene3D" id="2.40.160.10">
    <property type="entry name" value="Porin"/>
    <property type="match status" value="1"/>
</dbReference>
<reference evidence="2 3" key="1">
    <citation type="submission" date="2016-10" db="EMBL/GenBank/DDBJ databases">
        <authorList>
            <person name="de Groot N.N."/>
        </authorList>
    </citation>
    <scope>NUCLEOTIDE SEQUENCE [LARGE SCALE GENOMIC DNA]</scope>
    <source>
        <strain evidence="2 3">CGMCC 1.6493</strain>
    </source>
</reference>
<feature type="compositionally biased region" description="Basic and acidic residues" evidence="1">
    <location>
        <begin position="27"/>
        <end position="55"/>
    </location>
</feature>
<feature type="region of interest" description="Disordered" evidence="1">
    <location>
        <begin position="23"/>
        <end position="55"/>
    </location>
</feature>
<dbReference type="AlphaFoldDB" id="A0A1I6XEB0"/>
<proteinExistence type="predicted"/>
<dbReference type="EMBL" id="FPAQ01000002">
    <property type="protein sequence ID" value="SFT36526.1"/>
    <property type="molecule type" value="Genomic_DNA"/>
</dbReference>
<dbReference type="RefSeq" id="WP_089846504.1">
    <property type="nucleotide sequence ID" value="NZ_FPAQ01000002.1"/>
</dbReference>
<evidence type="ECO:0000313" key="3">
    <source>
        <dbReference type="Proteomes" id="UP000199594"/>
    </source>
</evidence>
<feature type="region of interest" description="Disordered" evidence="1">
    <location>
        <begin position="77"/>
        <end position="107"/>
    </location>
</feature>
<name>A0A1I6XEB0_9GAMM</name>